<gene>
    <name evidence="2" type="ORF">NCTC11978_02497</name>
</gene>
<sequence>MPSDNLMKNSEEKENPDEELSEADALNLAEWLIFKIKVIYGRCIFEGNTADEAWAIRQEWHDLVCKIGKKGILATIDFLLSGHHTVPSFPPSPVEFRKCHRIHVAPFIAKAYVVSQEKRLSIKTKDLNQNGYKKFQELLKKMKPSYLESKGKN</sequence>
<dbReference type="EMBL" id="UGNY01000001">
    <property type="protein sequence ID" value="STX39302.1"/>
    <property type="molecule type" value="Genomic_DNA"/>
</dbReference>
<evidence type="ECO:0000313" key="2">
    <source>
        <dbReference type="EMBL" id="STX39302.1"/>
    </source>
</evidence>
<proteinExistence type="predicted"/>
<feature type="region of interest" description="Disordered" evidence="1">
    <location>
        <begin position="1"/>
        <end position="20"/>
    </location>
</feature>
<accession>A0A378IWK4</accession>
<evidence type="ECO:0000256" key="1">
    <source>
        <dbReference type="SAM" id="MobiDB-lite"/>
    </source>
</evidence>
<protein>
    <submittedName>
        <fullName evidence="2">Uncharacterized protein</fullName>
    </submittedName>
</protein>
<evidence type="ECO:0000313" key="3">
    <source>
        <dbReference type="Proteomes" id="UP000254033"/>
    </source>
</evidence>
<organism evidence="2 3">
    <name type="scientific">Legionella feeleii</name>
    <dbReference type="NCBI Taxonomy" id="453"/>
    <lineage>
        <taxon>Bacteria</taxon>
        <taxon>Pseudomonadati</taxon>
        <taxon>Pseudomonadota</taxon>
        <taxon>Gammaproteobacteria</taxon>
        <taxon>Legionellales</taxon>
        <taxon>Legionellaceae</taxon>
        <taxon>Legionella</taxon>
    </lineage>
</organism>
<dbReference type="Proteomes" id="UP000254033">
    <property type="component" value="Unassembled WGS sequence"/>
</dbReference>
<dbReference type="AlphaFoldDB" id="A0A378IWK4"/>
<name>A0A378IWK4_9GAMM</name>
<reference evidence="2 3" key="1">
    <citation type="submission" date="2018-06" db="EMBL/GenBank/DDBJ databases">
        <authorList>
            <consortium name="Pathogen Informatics"/>
            <person name="Doyle S."/>
        </authorList>
    </citation>
    <scope>NUCLEOTIDE SEQUENCE [LARGE SCALE GENOMIC DNA]</scope>
    <source>
        <strain evidence="2 3">NCTC11978</strain>
    </source>
</reference>